<organism evidence="2 3">
    <name type="scientific">Gymnopus androsaceus JB14</name>
    <dbReference type="NCBI Taxonomy" id="1447944"/>
    <lineage>
        <taxon>Eukaryota</taxon>
        <taxon>Fungi</taxon>
        <taxon>Dikarya</taxon>
        <taxon>Basidiomycota</taxon>
        <taxon>Agaricomycotina</taxon>
        <taxon>Agaricomycetes</taxon>
        <taxon>Agaricomycetidae</taxon>
        <taxon>Agaricales</taxon>
        <taxon>Marasmiineae</taxon>
        <taxon>Omphalotaceae</taxon>
        <taxon>Gymnopus</taxon>
    </lineage>
</organism>
<protein>
    <recommendedName>
        <fullName evidence="4">Arrestin-like N-terminal domain-containing protein</fullName>
    </recommendedName>
</protein>
<evidence type="ECO:0000313" key="2">
    <source>
        <dbReference type="EMBL" id="KAE9402932.1"/>
    </source>
</evidence>
<dbReference type="EMBL" id="ML769430">
    <property type="protein sequence ID" value="KAE9402932.1"/>
    <property type="molecule type" value="Genomic_DNA"/>
</dbReference>
<name>A0A6A4HUN9_9AGAR</name>
<reference evidence="2" key="1">
    <citation type="journal article" date="2019" name="Environ. Microbiol.">
        <title>Fungal ecological strategies reflected in gene transcription - a case study of two litter decomposers.</title>
        <authorList>
            <person name="Barbi F."/>
            <person name="Kohler A."/>
            <person name="Barry K."/>
            <person name="Baskaran P."/>
            <person name="Daum C."/>
            <person name="Fauchery L."/>
            <person name="Ihrmark K."/>
            <person name="Kuo A."/>
            <person name="LaButti K."/>
            <person name="Lipzen A."/>
            <person name="Morin E."/>
            <person name="Grigoriev I.V."/>
            <person name="Henrissat B."/>
            <person name="Lindahl B."/>
            <person name="Martin F."/>
        </authorList>
    </citation>
    <scope>NUCLEOTIDE SEQUENCE</scope>
    <source>
        <strain evidence="2">JB14</strain>
    </source>
</reference>
<feature type="region of interest" description="Disordered" evidence="1">
    <location>
        <begin position="1"/>
        <end position="21"/>
    </location>
</feature>
<proteinExistence type="predicted"/>
<dbReference type="AlphaFoldDB" id="A0A6A4HUN9"/>
<evidence type="ECO:0000313" key="3">
    <source>
        <dbReference type="Proteomes" id="UP000799118"/>
    </source>
</evidence>
<dbReference type="Proteomes" id="UP000799118">
    <property type="component" value="Unassembled WGS sequence"/>
</dbReference>
<dbReference type="OrthoDB" id="3252135at2759"/>
<gene>
    <name evidence="2" type="ORF">BT96DRAFT_917878</name>
</gene>
<sequence length="447" mass="49723">MKTLPPYSARSSPPSYSARPNDGEEVLAAAHTVYQTPTGSFTARCHRDNVTVTMQEQNEGIETPVYHQQGLIYGTIAHKNKAENVLLRVTLKIEGKLKLSVFGRNSASSTVKVLDESYELWTKTRDAPSCPETLEFSFMLPLTFRQGVKEFPLPPSHEISLTGFLACSYTLKVVRLIRGPLWNINKSFSIRFKYLPRRWRSSEPPTSLDRCCNRGGCMLYYETIKTSPEAWSEKIAVLRVRNSSGIAPVEVQFFIPSKQTFELADKIPFHIQLTGSEPSLQALSSHLRLKHVANNKSDIRPETFSPDFFTAPAPPASQLPPPDSNNVISLSVTLRRQVCVEVKGQVVFKNCVIGEGQVYPLPPAFESVTESENPAVSSSLSGCIEPMRFVDGAGDIKCSPEVEIGNFNAGKVKVDHFLVLQIEPIRDQFRSPFFPLQIAAPVSLVYS</sequence>
<evidence type="ECO:0008006" key="4">
    <source>
        <dbReference type="Google" id="ProtNLM"/>
    </source>
</evidence>
<evidence type="ECO:0000256" key="1">
    <source>
        <dbReference type="SAM" id="MobiDB-lite"/>
    </source>
</evidence>
<keyword evidence="3" id="KW-1185">Reference proteome</keyword>
<feature type="compositionally biased region" description="Low complexity" evidence="1">
    <location>
        <begin position="1"/>
        <end position="20"/>
    </location>
</feature>
<accession>A0A6A4HUN9</accession>